<sequence>MEVINIAGTDDTPNVILDKDNAKFEISGRSLPEDVNMFYEPILEWIDGYAEAPADKTEFHFKLEYFNTASSKVILDILLKFEEIVENDNDVVIKWHYHEEEEDMLEAGEEYADIVEIPFDYISYTD</sequence>
<dbReference type="EMBL" id="JAENRR010000004">
    <property type="protein sequence ID" value="MBK3516230.1"/>
    <property type="molecule type" value="Genomic_DNA"/>
</dbReference>
<dbReference type="Proteomes" id="UP000605676">
    <property type="component" value="Unassembled WGS sequence"/>
</dbReference>
<keyword evidence="3" id="KW-1185">Reference proteome</keyword>
<proteinExistence type="predicted"/>
<comment type="caution">
    <text evidence="2">The sequence shown here is derived from an EMBL/GenBank/DDBJ whole genome shotgun (WGS) entry which is preliminary data.</text>
</comment>
<evidence type="ECO:0000259" key="1">
    <source>
        <dbReference type="Pfam" id="PF09345"/>
    </source>
</evidence>
<protein>
    <submittedName>
        <fullName evidence="2">DUF1987 domain-containing protein</fullName>
    </submittedName>
</protein>
<evidence type="ECO:0000313" key="3">
    <source>
        <dbReference type="Proteomes" id="UP000605676"/>
    </source>
</evidence>
<dbReference type="Pfam" id="PF09345">
    <property type="entry name" value="SiaC"/>
    <property type="match status" value="1"/>
</dbReference>
<name>A0ABS1HF29_9BACT</name>
<organism evidence="2 3">
    <name type="scientific">Carboxylicivirga marina</name>
    <dbReference type="NCBI Taxonomy" id="2800988"/>
    <lineage>
        <taxon>Bacteria</taxon>
        <taxon>Pseudomonadati</taxon>
        <taxon>Bacteroidota</taxon>
        <taxon>Bacteroidia</taxon>
        <taxon>Marinilabiliales</taxon>
        <taxon>Marinilabiliaceae</taxon>
        <taxon>Carboxylicivirga</taxon>
    </lineage>
</organism>
<feature type="domain" description="SiaC family regulatory phosphoprotein" evidence="1">
    <location>
        <begin position="6"/>
        <end position="124"/>
    </location>
</feature>
<dbReference type="InterPro" id="IPR018530">
    <property type="entry name" value="SiaC"/>
</dbReference>
<reference evidence="2 3" key="1">
    <citation type="submission" date="2021-01" db="EMBL/GenBank/DDBJ databases">
        <title>Carboxyliciviraga sp.nov., isolated from coastal sediments.</title>
        <authorList>
            <person name="Lu D."/>
            <person name="Zhang T."/>
        </authorList>
    </citation>
    <scope>NUCLEOTIDE SEQUENCE [LARGE SCALE GENOMIC DNA]</scope>
    <source>
        <strain evidence="2 3">N1Y132</strain>
    </source>
</reference>
<dbReference type="RefSeq" id="WP_200463462.1">
    <property type="nucleotide sequence ID" value="NZ_JAENRR010000004.1"/>
</dbReference>
<gene>
    <name evidence="2" type="ORF">JIV24_02685</name>
</gene>
<accession>A0ABS1HF29</accession>
<evidence type="ECO:0000313" key="2">
    <source>
        <dbReference type="EMBL" id="MBK3516230.1"/>
    </source>
</evidence>